<sequence length="148" mass="16286">MKEIDFSPSFKLHKFTAILLCQSRPIDFVLPSIPPAFAALASPGAAETISLSSSESSEVPLWARLALLEPGPTLLGGLNPELYRISVETPEEEVVFPDGHVGRVWIGMQYDSAGERLPGVPHKGQEFAIQSVRMQQLLRSFRENLRTA</sequence>
<accession>A0AAV4XNM0</accession>
<gene>
    <name evidence="1" type="primary">AVEN_107085_1</name>
    <name evidence="1" type="ORF">CEXT_380221</name>
</gene>
<reference evidence="1 2" key="1">
    <citation type="submission" date="2021-06" db="EMBL/GenBank/DDBJ databases">
        <title>Caerostris extrusa draft genome.</title>
        <authorList>
            <person name="Kono N."/>
            <person name="Arakawa K."/>
        </authorList>
    </citation>
    <scope>NUCLEOTIDE SEQUENCE [LARGE SCALE GENOMIC DNA]</scope>
</reference>
<organism evidence="1 2">
    <name type="scientific">Caerostris extrusa</name>
    <name type="common">Bark spider</name>
    <name type="synonym">Caerostris bankana</name>
    <dbReference type="NCBI Taxonomy" id="172846"/>
    <lineage>
        <taxon>Eukaryota</taxon>
        <taxon>Metazoa</taxon>
        <taxon>Ecdysozoa</taxon>
        <taxon>Arthropoda</taxon>
        <taxon>Chelicerata</taxon>
        <taxon>Arachnida</taxon>
        <taxon>Araneae</taxon>
        <taxon>Araneomorphae</taxon>
        <taxon>Entelegynae</taxon>
        <taxon>Araneoidea</taxon>
        <taxon>Araneidae</taxon>
        <taxon>Caerostris</taxon>
    </lineage>
</organism>
<evidence type="ECO:0000313" key="2">
    <source>
        <dbReference type="Proteomes" id="UP001054945"/>
    </source>
</evidence>
<protein>
    <submittedName>
        <fullName evidence="1">Uncharacterized protein</fullName>
    </submittedName>
</protein>
<proteinExistence type="predicted"/>
<evidence type="ECO:0000313" key="1">
    <source>
        <dbReference type="EMBL" id="GIY95535.1"/>
    </source>
</evidence>
<dbReference type="Proteomes" id="UP001054945">
    <property type="component" value="Unassembled WGS sequence"/>
</dbReference>
<name>A0AAV4XNM0_CAEEX</name>
<keyword evidence="2" id="KW-1185">Reference proteome</keyword>
<comment type="caution">
    <text evidence="1">The sequence shown here is derived from an EMBL/GenBank/DDBJ whole genome shotgun (WGS) entry which is preliminary data.</text>
</comment>
<dbReference type="EMBL" id="BPLR01000539">
    <property type="protein sequence ID" value="GIY95535.1"/>
    <property type="molecule type" value="Genomic_DNA"/>
</dbReference>
<dbReference type="AlphaFoldDB" id="A0AAV4XNM0"/>